<sequence>MHNAGFSVCLWVIAMNNEGVSVLARKPVATHLTTLIAHPSEAPTPSLEPALNVRQQADKLHLECYLPKAEEDLRLTSLLRVVITQHIAIESLTVAGAG</sequence>
<dbReference type="HOGENOM" id="CLU_2334063_0_0_1"/>
<organism evidence="1 2">
    <name type="scientific">Metarhizium robertsii</name>
    <dbReference type="NCBI Taxonomy" id="568076"/>
    <lineage>
        <taxon>Eukaryota</taxon>
        <taxon>Fungi</taxon>
        <taxon>Dikarya</taxon>
        <taxon>Ascomycota</taxon>
        <taxon>Pezizomycotina</taxon>
        <taxon>Sordariomycetes</taxon>
        <taxon>Hypocreomycetidae</taxon>
        <taxon>Hypocreales</taxon>
        <taxon>Clavicipitaceae</taxon>
        <taxon>Metarhizium</taxon>
    </lineage>
</organism>
<accession>A0A0A1UVB6</accession>
<proteinExistence type="predicted"/>
<comment type="caution">
    <text evidence="1">The sequence shown here is derived from an EMBL/GenBank/DDBJ whole genome shotgun (WGS) entry which is preliminary data.</text>
</comment>
<gene>
    <name evidence="1" type="ORF">X797_005997</name>
</gene>
<protein>
    <submittedName>
        <fullName evidence="1">Uncharacterized protein</fullName>
    </submittedName>
</protein>
<name>A0A0A1UVB6_9HYPO</name>
<evidence type="ECO:0000313" key="2">
    <source>
        <dbReference type="Proteomes" id="UP000030151"/>
    </source>
</evidence>
<reference evidence="1 2" key="1">
    <citation type="submission" date="2014-02" db="EMBL/GenBank/DDBJ databases">
        <title>The genome sequence of the entomopathogenic fungus Metarhizium robertsii ARSEF 2575.</title>
        <authorList>
            <person name="Giuliano Garisto Donzelli B."/>
            <person name="Roe B.A."/>
            <person name="Macmil S.L."/>
            <person name="Krasnoff S.B."/>
            <person name="Gibson D.M."/>
        </authorList>
    </citation>
    <scope>NUCLEOTIDE SEQUENCE [LARGE SCALE GENOMIC DNA]</scope>
    <source>
        <strain evidence="1 2">ARSEF 2575</strain>
    </source>
</reference>
<dbReference type="AlphaFoldDB" id="A0A0A1UVB6"/>
<dbReference type="Proteomes" id="UP000030151">
    <property type="component" value="Unassembled WGS sequence"/>
</dbReference>
<evidence type="ECO:0000313" key="1">
    <source>
        <dbReference type="EMBL" id="EXV00973.1"/>
    </source>
</evidence>
<dbReference type="EMBL" id="JELW01000010">
    <property type="protein sequence ID" value="EXV00973.1"/>
    <property type="molecule type" value="Genomic_DNA"/>
</dbReference>